<reference evidence="1 3" key="1">
    <citation type="submission" date="2019-04" db="EMBL/GenBank/DDBJ databases">
        <title>Complete genome sequencing of Piscirickettsia salmonis strain Psal-009.</title>
        <authorList>
            <person name="Schober I."/>
            <person name="Bunk B."/>
            <person name="Sproer C."/>
            <person name="Carril G.P."/>
            <person name="Riedel T."/>
            <person name="Flores-Herrera P.A."/>
            <person name="Nourdin-Galindo G."/>
            <person name="Marshall S.H."/>
            <person name="Overmann J."/>
        </authorList>
    </citation>
    <scope>NUCLEOTIDE SEQUENCE [LARGE SCALE GENOMIC DNA]</scope>
    <source>
        <strain evidence="1 3">Psal-009</strain>
        <plasmid evidence="2 3">unnamed1</plasmid>
    </source>
</reference>
<keyword evidence="3" id="KW-1185">Reference proteome</keyword>
<dbReference type="EMBL" id="CP038908">
    <property type="protein sequence ID" value="QGO04677.1"/>
    <property type="molecule type" value="Genomic_DNA"/>
</dbReference>
<organism evidence="1 3">
    <name type="scientific">Piscirickettsia salmonis</name>
    <dbReference type="NCBI Taxonomy" id="1238"/>
    <lineage>
        <taxon>Bacteria</taxon>
        <taxon>Pseudomonadati</taxon>
        <taxon>Pseudomonadota</taxon>
        <taxon>Gammaproteobacteria</taxon>
        <taxon>Thiotrichales</taxon>
        <taxon>Piscirickettsiaceae</taxon>
        <taxon>Piscirickettsia</taxon>
    </lineage>
</organism>
<name>A0A9Q6PRR6_PISSA</name>
<dbReference type="Proteomes" id="UP000422232">
    <property type="component" value="Plasmid unnamed1"/>
</dbReference>
<dbReference type="AlphaFoldDB" id="A0A9Q6PRR6"/>
<accession>A0A9Q6PRR6</accession>
<geneLocation type="plasmid" evidence="2 3">
    <name>unnamed1</name>
</geneLocation>
<evidence type="ECO:0000313" key="1">
    <source>
        <dbReference type="EMBL" id="QGO04677.1"/>
    </source>
</evidence>
<keyword evidence="2" id="KW-0614">Plasmid</keyword>
<dbReference type="Proteomes" id="UP000422232">
    <property type="component" value="Chromosome"/>
</dbReference>
<gene>
    <name evidence="1" type="ORF">Psal009_00548</name>
    <name evidence="2" type="ORF">Psal009_03543</name>
</gene>
<sequence length="45" mass="5100">MEPTETSSSTETKLERIAWLSAVDPGKVFNQVMHHFNLRLGNTIL</sequence>
<evidence type="ECO:0000313" key="3">
    <source>
        <dbReference type="Proteomes" id="UP000422232"/>
    </source>
</evidence>
<evidence type="ECO:0000313" key="2">
    <source>
        <dbReference type="EMBL" id="QGO07584.1"/>
    </source>
</evidence>
<dbReference type="RefSeq" id="WP_155047273.1">
    <property type="nucleotide sequence ID" value="NZ_CP038894.1"/>
</dbReference>
<protein>
    <submittedName>
        <fullName evidence="1">Uncharacterized protein</fullName>
    </submittedName>
</protein>
<proteinExistence type="predicted"/>
<dbReference type="EMBL" id="CP038909">
    <property type="protein sequence ID" value="QGO07584.1"/>
    <property type="molecule type" value="Genomic_DNA"/>
</dbReference>